<sequence length="91" mass="10749">MERRASIQFNSKFATTYGRLFQGVQPEEFTGKKQDVASFWSQLLDLNVDREFLFSKLHEVRKDDCLGTLRVRDLSFRLSWYKTKIDTSSPH</sequence>
<protein>
    <submittedName>
        <fullName evidence="1">Uncharacterized protein</fullName>
    </submittedName>
</protein>
<accession>A0A4Q9QAT4</accession>
<reference evidence="1 2" key="1">
    <citation type="submission" date="2019-01" db="EMBL/GenBank/DDBJ databases">
        <title>Draft genome sequences of three monokaryotic isolates of the white-rot basidiomycete fungus Dichomitus squalens.</title>
        <authorList>
            <consortium name="DOE Joint Genome Institute"/>
            <person name="Lopez S.C."/>
            <person name="Andreopoulos B."/>
            <person name="Pangilinan J."/>
            <person name="Lipzen A."/>
            <person name="Riley R."/>
            <person name="Ahrendt S."/>
            <person name="Ng V."/>
            <person name="Barry K."/>
            <person name="Daum C."/>
            <person name="Grigoriev I.V."/>
            <person name="Hilden K.S."/>
            <person name="Makela M.R."/>
            <person name="de Vries R.P."/>
        </authorList>
    </citation>
    <scope>NUCLEOTIDE SEQUENCE [LARGE SCALE GENOMIC DNA]</scope>
    <source>
        <strain evidence="1 2">CBS 464.89</strain>
    </source>
</reference>
<dbReference type="AlphaFoldDB" id="A0A4Q9QAT4"/>
<keyword evidence="2" id="KW-1185">Reference proteome</keyword>
<gene>
    <name evidence="1" type="ORF">BD310DRAFT_523632</name>
</gene>
<dbReference type="EMBL" id="ML145088">
    <property type="protein sequence ID" value="TBU63764.1"/>
    <property type="molecule type" value="Genomic_DNA"/>
</dbReference>
<evidence type="ECO:0000313" key="2">
    <source>
        <dbReference type="Proteomes" id="UP000292082"/>
    </source>
</evidence>
<organism evidence="1 2">
    <name type="scientific">Dichomitus squalens</name>
    <dbReference type="NCBI Taxonomy" id="114155"/>
    <lineage>
        <taxon>Eukaryota</taxon>
        <taxon>Fungi</taxon>
        <taxon>Dikarya</taxon>
        <taxon>Basidiomycota</taxon>
        <taxon>Agaricomycotina</taxon>
        <taxon>Agaricomycetes</taxon>
        <taxon>Polyporales</taxon>
        <taxon>Polyporaceae</taxon>
        <taxon>Dichomitus</taxon>
    </lineage>
</organism>
<proteinExistence type="predicted"/>
<dbReference type="Proteomes" id="UP000292082">
    <property type="component" value="Unassembled WGS sequence"/>
</dbReference>
<name>A0A4Q9QAT4_9APHY</name>
<evidence type="ECO:0000313" key="1">
    <source>
        <dbReference type="EMBL" id="TBU63764.1"/>
    </source>
</evidence>